<feature type="transmembrane region" description="Helical" evidence="1">
    <location>
        <begin position="207"/>
        <end position="231"/>
    </location>
</feature>
<keyword evidence="1" id="KW-0472">Membrane</keyword>
<evidence type="ECO:0000313" key="3">
    <source>
        <dbReference type="Proteomes" id="UP000637299"/>
    </source>
</evidence>
<name>A0ABR8ZAW9_9FLAO</name>
<feature type="transmembrane region" description="Helical" evidence="1">
    <location>
        <begin position="12"/>
        <end position="36"/>
    </location>
</feature>
<dbReference type="RefSeq" id="WP_191736260.1">
    <property type="nucleotide sequence ID" value="NZ_JACYFS010000002.1"/>
</dbReference>
<evidence type="ECO:0000313" key="2">
    <source>
        <dbReference type="EMBL" id="MBD8082377.1"/>
    </source>
</evidence>
<sequence>MKQNLFLFELKIFFRNTSSITAIVILLLAGFIGLYFGKTFIERQDNVVQKAVTLQKENTTKNYEHFGEDTGLFFFHNKFSVANTATKWAAFSNGQRDINPYLISVTMLGLEGQIYDTDIANPSSLLMGNIDLGFVFIFLFPLVIIALSYNILSSQQENGVWILLKSQTSKPHLIIWNKLLVRVLVIFATAFILMIAALFYLNLELDSIFFSIFGLILLYLIFWFAAVFFVIPFGKTSNFNASSLIGLWVGLAIVVPASLNLYLTAKYPVPEALKHVMEQRQGYHEKWDLPKNVTMDPFFKHYPQFRQYPFDEKKTFSWFWYYGMQQMGDDQALESRKAMEQKLENRQQFASVVALFFPTIQTQLSVNSLSGSDLKSHLDFQNFVRDYHEKVRLHFYPVIFQEKKVSLAEVEKFGLKHYKGPISPLKMESVVSLLLISLILMITGNLNFRKSLR</sequence>
<dbReference type="Pfam" id="PF12040">
    <property type="entry name" value="DUF3526"/>
    <property type="match status" value="1"/>
</dbReference>
<gene>
    <name evidence="2" type="ORF">IC610_08060</name>
</gene>
<feature type="transmembrane region" description="Helical" evidence="1">
    <location>
        <begin position="179"/>
        <end position="201"/>
    </location>
</feature>
<dbReference type="InterPro" id="IPR021913">
    <property type="entry name" value="DUF3526"/>
</dbReference>
<feature type="transmembrane region" description="Helical" evidence="1">
    <location>
        <begin position="243"/>
        <end position="263"/>
    </location>
</feature>
<organism evidence="2 3">
    <name type="scientific">Chryseobacterium caseinilyticum</name>
    <dbReference type="NCBI Taxonomy" id="2771428"/>
    <lineage>
        <taxon>Bacteria</taxon>
        <taxon>Pseudomonadati</taxon>
        <taxon>Bacteroidota</taxon>
        <taxon>Flavobacteriia</taxon>
        <taxon>Flavobacteriales</taxon>
        <taxon>Weeksellaceae</taxon>
        <taxon>Chryseobacterium group</taxon>
        <taxon>Chryseobacterium</taxon>
    </lineage>
</organism>
<reference evidence="2 3" key="1">
    <citation type="submission" date="2020-09" db="EMBL/GenBank/DDBJ databases">
        <title>Genome seq and assembly of Chryseobacterium sp.</title>
        <authorList>
            <person name="Chhetri G."/>
        </authorList>
    </citation>
    <scope>NUCLEOTIDE SEQUENCE [LARGE SCALE GENOMIC DNA]</scope>
    <source>
        <strain evidence="2 3">GCR10</strain>
    </source>
</reference>
<comment type="caution">
    <text evidence="2">The sequence shown here is derived from an EMBL/GenBank/DDBJ whole genome shotgun (WGS) entry which is preliminary data.</text>
</comment>
<accession>A0ABR8ZAW9</accession>
<proteinExistence type="predicted"/>
<feature type="transmembrane region" description="Helical" evidence="1">
    <location>
        <begin position="430"/>
        <end position="448"/>
    </location>
</feature>
<keyword evidence="3" id="KW-1185">Reference proteome</keyword>
<dbReference type="Proteomes" id="UP000637299">
    <property type="component" value="Unassembled WGS sequence"/>
</dbReference>
<dbReference type="EMBL" id="JACYFS010000002">
    <property type="protein sequence ID" value="MBD8082377.1"/>
    <property type="molecule type" value="Genomic_DNA"/>
</dbReference>
<feature type="transmembrane region" description="Helical" evidence="1">
    <location>
        <begin position="132"/>
        <end position="152"/>
    </location>
</feature>
<keyword evidence="1" id="KW-0812">Transmembrane</keyword>
<keyword evidence="1" id="KW-1133">Transmembrane helix</keyword>
<evidence type="ECO:0000256" key="1">
    <source>
        <dbReference type="SAM" id="Phobius"/>
    </source>
</evidence>
<dbReference type="PANTHER" id="PTHR43471">
    <property type="entry name" value="ABC TRANSPORTER PERMEASE"/>
    <property type="match status" value="1"/>
</dbReference>
<protein>
    <submittedName>
        <fullName evidence="2">DUF3526 domain-containing protein</fullName>
    </submittedName>
</protein>